<dbReference type="CDD" id="cd07067">
    <property type="entry name" value="HP_PGM_like"/>
    <property type="match status" value="1"/>
</dbReference>
<dbReference type="PANTHER" id="PTHR10606:SF44">
    <property type="entry name" value="6-PHOSPHOFRUCTO 2-KINASE_FRUCTOSE 2,6-BISPHOSPHATASE LONG FORM"/>
    <property type="match status" value="1"/>
</dbReference>
<name>A0A183IT61_9BILA</name>
<protein>
    <submittedName>
        <fullName evidence="9">6PF2K domain-containing protein</fullName>
    </submittedName>
</protein>
<dbReference type="GO" id="GO:0006000">
    <property type="term" value="P:fructose metabolic process"/>
    <property type="evidence" value="ECO:0007669"/>
    <property type="project" value="InterPro"/>
</dbReference>
<evidence type="ECO:0000313" key="8">
    <source>
        <dbReference type="Proteomes" id="UP000270296"/>
    </source>
</evidence>
<dbReference type="GO" id="GO:0005829">
    <property type="term" value="C:cytosol"/>
    <property type="evidence" value="ECO:0007669"/>
    <property type="project" value="TreeGrafter"/>
</dbReference>
<evidence type="ECO:0000256" key="3">
    <source>
        <dbReference type="ARBA" id="ARBA00022840"/>
    </source>
</evidence>
<feature type="active site" description="Proton donor/acceptor" evidence="4">
    <location>
        <position position="164"/>
    </location>
</feature>
<sequence length="209" mass="24437">MLGNIQEVLQDFALSQRSEAVQEEHVQRLIELCRMDYETLDPVADNDLSFIKVVNAGSSFLVQNIKGHLMSRVVYFLMNIHLRPRTIYLTRHGESEYNKLERLGGDSPLSRRGIEYAKKLAEYFEVEEVPDLQVWCSQKIRAVQTASFLSRYTACIESWKDLNELDGGICDGLTYDEIKARYPQQFWARRNDKYNYRYPSGEVRWLTHA</sequence>
<dbReference type="GO" id="GO:0003873">
    <property type="term" value="F:6-phosphofructo-2-kinase activity"/>
    <property type="evidence" value="ECO:0007669"/>
    <property type="project" value="InterPro"/>
</dbReference>
<keyword evidence="8" id="KW-1185">Reference proteome</keyword>
<dbReference type="OrthoDB" id="267323at2759"/>
<dbReference type="Pfam" id="PF00300">
    <property type="entry name" value="His_Phos_1"/>
    <property type="match status" value="1"/>
</dbReference>
<keyword evidence="3" id="KW-0067">ATP-binding</keyword>
<dbReference type="PROSITE" id="PS00175">
    <property type="entry name" value="PG_MUTASE"/>
    <property type="match status" value="1"/>
</dbReference>
<dbReference type="InterPro" id="IPR013078">
    <property type="entry name" value="His_Pase_superF_clade-1"/>
</dbReference>
<evidence type="ECO:0000313" key="7">
    <source>
        <dbReference type="EMBL" id="VDP10870.1"/>
    </source>
</evidence>
<dbReference type="Gene3D" id="3.40.50.1240">
    <property type="entry name" value="Phosphoglycerate mutase-like"/>
    <property type="match status" value="1"/>
</dbReference>
<dbReference type="InterPro" id="IPR001345">
    <property type="entry name" value="PG/BPGM_mutase_AS"/>
</dbReference>
<feature type="binding site" evidence="5">
    <location>
        <begin position="91"/>
        <end position="98"/>
    </location>
    <ligand>
        <name>substrate</name>
    </ligand>
</feature>
<proteinExistence type="inferred from homology"/>
<feature type="active site" description="Tele-phosphohistidine intermediate" evidence="4">
    <location>
        <position position="92"/>
    </location>
</feature>
<dbReference type="InterPro" id="IPR013079">
    <property type="entry name" value="6Phosfructo_kin"/>
</dbReference>
<dbReference type="EMBL" id="UZAM01010062">
    <property type="protein sequence ID" value="VDP10870.1"/>
    <property type="molecule type" value="Genomic_DNA"/>
</dbReference>
<comment type="similarity">
    <text evidence="1">In the C-terminal section; belongs to the phosphoglycerate mutase family.</text>
</comment>
<evidence type="ECO:0000313" key="9">
    <source>
        <dbReference type="WBParaSite" id="SBAD_0000707101-mRNA-1"/>
    </source>
</evidence>
<dbReference type="SUPFAM" id="SSF53254">
    <property type="entry name" value="Phosphoglycerate mutase-like"/>
    <property type="match status" value="1"/>
</dbReference>
<gene>
    <name evidence="7" type="ORF">SBAD_LOCUS6808</name>
</gene>
<evidence type="ECO:0000256" key="5">
    <source>
        <dbReference type="PIRSR" id="PIRSR613078-2"/>
    </source>
</evidence>
<evidence type="ECO:0000256" key="1">
    <source>
        <dbReference type="ARBA" id="ARBA00008408"/>
    </source>
</evidence>
<dbReference type="AlphaFoldDB" id="A0A183IT61"/>
<evidence type="ECO:0000259" key="6">
    <source>
        <dbReference type="Pfam" id="PF01591"/>
    </source>
</evidence>
<accession>A0A183IT61</accession>
<dbReference type="SMART" id="SM00855">
    <property type="entry name" value="PGAM"/>
    <property type="match status" value="1"/>
</dbReference>
<dbReference type="GO" id="GO:0004331">
    <property type="term" value="F:fructose-2,6-bisphosphate 2-phosphatase activity"/>
    <property type="evidence" value="ECO:0007669"/>
    <property type="project" value="TreeGrafter"/>
</dbReference>
<feature type="binding site" evidence="5">
    <location>
        <position position="141"/>
    </location>
    <ligand>
        <name>substrate</name>
    </ligand>
</feature>
<dbReference type="InterPro" id="IPR027417">
    <property type="entry name" value="P-loop_NTPase"/>
</dbReference>
<feature type="domain" description="6-phosphofructo-2-kinase" evidence="6">
    <location>
        <begin position="4"/>
        <end position="84"/>
    </location>
</feature>
<dbReference type="PIRSF" id="PIRSF000709">
    <property type="entry name" value="6PFK_2-Ptase"/>
    <property type="match status" value="1"/>
</dbReference>
<keyword evidence="2" id="KW-0547">Nucleotide-binding</keyword>
<dbReference type="InterPro" id="IPR029033">
    <property type="entry name" value="His_PPase_superfam"/>
</dbReference>
<reference evidence="7 8" key="2">
    <citation type="submission" date="2018-11" db="EMBL/GenBank/DDBJ databases">
        <authorList>
            <consortium name="Pathogen Informatics"/>
        </authorList>
    </citation>
    <scope>NUCLEOTIDE SEQUENCE [LARGE SCALE GENOMIC DNA]</scope>
</reference>
<dbReference type="InterPro" id="IPR003094">
    <property type="entry name" value="6Pfruct_kin"/>
</dbReference>
<dbReference type="WBParaSite" id="SBAD_0000707101-mRNA-1">
    <property type="protein sequence ID" value="SBAD_0000707101-mRNA-1"/>
    <property type="gene ID" value="SBAD_0000707101"/>
</dbReference>
<organism evidence="9">
    <name type="scientific">Soboliphyme baturini</name>
    <dbReference type="NCBI Taxonomy" id="241478"/>
    <lineage>
        <taxon>Eukaryota</taxon>
        <taxon>Metazoa</taxon>
        <taxon>Ecdysozoa</taxon>
        <taxon>Nematoda</taxon>
        <taxon>Enoplea</taxon>
        <taxon>Dorylaimia</taxon>
        <taxon>Dioctophymatida</taxon>
        <taxon>Dioctophymatoidea</taxon>
        <taxon>Soboliphymatidae</taxon>
        <taxon>Soboliphyme</taxon>
    </lineage>
</organism>
<dbReference type="Pfam" id="PF01591">
    <property type="entry name" value="6PF2K"/>
    <property type="match status" value="1"/>
</dbReference>
<dbReference type="GO" id="GO:0006003">
    <property type="term" value="P:fructose 2,6-bisphosphate metabolic process"/>
    <property type="evidence" value="ECO:0007669"/>
    <property type="project" value="InterPro"/>
</dbReference>
<reference evidence="9" key="1">
    <citation type="submission" date="2016-06" db="UniProtKB">
        <authorList>
            <consortium name="WormBaseParasite"/>
        </authorList>
    </citation>
    <scope>IDENTIFICATION</scope>
</reference>
<dbReference type="GO" id="GO:0005524">
    <property type="term" value="F:ATP binding"/>
    <property type="evidence" value="ECO:0007669"/>
    <property type="project" value="UniProtKB-KW"/>
</dbReference>
<dbReference type="Gene3D" id="3.40.50.300">
    <property type="entry name" value="P-loop containing nucleotide triphosphate hydrolases"/>
    <property type="match status" value="1"/>
</dbReference>
<dbReference type="PANTHER" id="PTHR10606">
    <property type="entry name" value="6-PHOSPHOFRUCTO-2-KINASE/FRUCTOSE-2,6-BISPHOSPHATASE"/>
    <property type="match status" value="1"/>
</dbReference>
<dbReference type="PRINTS" id="PR00991">
    <property type="entry name" value="6PFRUCTKNASE"/>
</dbReference>
<evidence type="ECO:0000256" key="4">
    <source>
        <dbReference type="PIRSR" id="PIRSR613078-1"/>
    </source>
</evidence>
<evidence type="ECO:0000256" key="2">
    <source>
        <dbReference type="ARBA" id="ARBA00022741"/>
    </source>
</evidence>
<dbReference type="Proteomes" id="UP000270296">
    <property type="component" value="Unassembled WGS sequence"/>
</dbReference>